<organism evidence="1">
    <name type="scientific">marine sediment metagenome</name>
    <dbReference type="NCBI Taxonomy" id="412755"/>
    <lineage>
        <taxon>unclassified sequences</taxon>
        <taxon>metagenomes</taxon>
        <taxon>ecological metagenomes</taxon>
    </lineage>
</organism>
<feature type="non-terminal residue" evidence="1">
    <location>
        <position position="100"/>
    </location>
</feature>
<comment type="caution">
    <text evidence="1">The sequence shown here is derived from an EMBL/GenBank/DDBJ whole genome shotgun (WGS) entry which is preliminary data.</text>
</comment>
<dbReference type="EMBL" id="BART01035906">
    <property type="protein sequence ID" value="GAH06155.1"/>
    <property type="molecule type" value="Genomic_DNA"/>
</dbReference>
<evidence type="ECO:0000313" key="1">
    <source>
        <dbReference type="EMBL" id="GAH06155.1"/>
    </source>
</evidence>
<accession>X1DCW3</accession>
<sequence length="100" mass="11186">MADQKEKATLIVTSAATARVYNDTPVISFKAHKEGETEERGYETWGKELVDLVKPEAKLNCEVTHIQRADDVIHRITQMFDNQGNAIRKTQRRASSPGSG</sequence>
<dbReference type="AlphaFoldDB" id="X1DCW3"/>
<name>X1DCW3_9ZZZZ</name>
<protein>
    <submittedName>
        <fullName evidence="1">Uncharacterized protein</fullName>
    </submittedName>
</protein>
<proteinExistence type="predicted"/>
<reference evidence="1" key="1">
    <citation type="journal article" date="2014" name="Front. Microbiol.">
        <title>High frequency of phylogenetically diverse reductive dehalogenase-homologous genes in deep subseafloor sedimentary metagenomes.</title>
        <authorList>
            <person name="Kawai M."/>
            <person name="Futagami T."/>
            <person name="Toyoda A."/>
            <person name="Takaki Y."/>
            <person name="Nishi S."/>
            <person name="Hori S."/>
            <person name="Arai W."/>
            <person name="Tsubouchi T."/>
            <person name="Morono Y."/>
            <person name="Uchiyama I."/>
            <person name="Ito T."/>
            <person name="Fujiyama A."/>
            <person name="Inagaki F."/>
            <person name="Takami H."/>
        </authorList>
    </citation>
    <scope>NUCLEOTIDE SEQUENCE</scope>
    <source>
        <strain evidence="1">Expedition CK06-06</strain>
    </source>
</reference>
<gene>
    <name evidence="1" type="ORF">S01H4_60775</name>
</gene>